<proteinExistence type="predicted"/>
<evidence type="ECO:0000313" key="2">
    <source>
        <dbReference type="Proteomes" id="UP000219338"/>
    </source>
</evidence>
<organism evidence="1 2">
    <name type="scientific">Armillaria ostoyae</name>
    <name type="common">Armillaria root rot fungus</name>
    <dbReference type="NCBI Taxonomy" id="47428"/>
    <lineage>
        <taxon>Eukaryota</taxon>
        <taxon>Fungi</taxon>
        <taxon>Dikarya</taxon>
        <taxon>Basidiomycota</taxon>
        <taxon>Agaricomycotina</taxon>
        <taxon>Agaricomycetes</taxon>
        <taxon>Agaricomycetidae</taxon>
        <taxon>Agaricales</taxon>
        <taxon>Marasmiineae</taxon>
        <taxon>Physalacriaceae</taxon>
        <taxon>Armillaria</taxon>
    </lineage>
</organism>
<dbReference type="EMBL" id="FUEG01000009">
    <property type="protein sequence ID" value="SJL08839.1"/>
    <property type="molecule type" value="Genomic_DNA"/>
</dbReference>
<sequence length="142" mass="16510">MKQRARATKAKPSASEYQRQLQLTLGPKTFSDKDLDVREWAQRIWGFSEAKVAEVLHDTRRWKLKKSALNEYGDILLGDHTQEPELYAQFQIICEDILQRLSKVARRKSKPNIGMWHGSGSFQLPDPHTQTFIRKPDILVLH</sequence>
<name>A0A284RJ96_ARMOS</name>
<protein>
    <submittedName>
        <fullName evidence="1">Uncharacterized protein</fullName>
    </submittedName>
</protein>
<dbReference type="Proteomes" id="UP000219338">
    <property type="component" value="Unassembled WGS sequence"/>
</dbReference>
<gene>
    <name evidence="1" type="ORF">ARMOST_12210</name>
</gene>
<reference evidence="2" key="1">
    <citation type="journal article" date="2017" name="Nat. Ecol. Evol.">
        <title>Genome expansion and lineage-specific genetic innovations in the forest pathogenic fungi Armillaria.</title>
        <authorList>
            <person name="Sipos G."/>
            <person name="Prasanna A.N."/>
            <person name="Walter M.C."/>
            <person name="O'Connor E."/>
            <person name="Balint B."/>
            <person name="Krizsan K."/>
            <person name="Kiss B."/>
            <person name="Hess J."/>
            <person name="Varga T."/>
            <person name="Slot J."/>
            <person name="Riley R."/>
            <person name="Boka B."/>
            <person name="Rigling D."/>
            <person name="Barry K."/>
            <person name="Lee J."/>
            <person name="Mihaltcheva S."/>
            <person name="LaButti K."/>
            <person name="Lipzen A."/>
            <person name="Waldron R."/>
            <person name="Moloney N.M."/>
            <person name="Sperisen C."/>
            <person name="Kredics L."/>
            <person name="Vagvoelgyi C."/>
            <person name="Patrignani A."/>
            <person name="Fitzpatrick D."/>
            <person name="Nagy I."/>
            <person name="Doyle S."/>
            <person name="Anderson J.B."/>
            <person name="Grigoriev I.V."/>
            <person name="Gueldener U."/>
            <person name="Muensterkoetter M."/>
            <person name="Nagy L.G."/>
        </authorList>
    </citation>
    <scope>NUCLEOTIDE SEQUENCE [LARGE SCALE GENOMIC DNA]</scope>
    <source>
        <strain evidence="2">C18/9</strain>
    </source>
</reference>
<evidence type="ECO:0000313" key="1">
    <source>
        <dbReference type="EMBL" id="SJL08839.1"/>
    </source>
</evidence>
<keyword evidence="2" id="KW-1185">Reference proteome</keyword>
<dbReference type="AlphaFoldDB" id="A0A284RJ96"/>
<dbReference type="OrthoDB" id="10333830at2759"/>
<accession>A0A284RJ96</accession>